<gene>
    <name evidence="3" type="primary">RAS2_2</name>
    <name evidence="3" type="ORF">VE01_07936</name>
</gene>
<dbReference type="SMART" id="SM00174">
    <property type="entry name" value="RHO"/>
    <property type="match status" value="1"/>
</dbReference>
<evidence type="ECO:0000313" key="3">
    <source>
        <dbReference type="EMBL" id="OBT94589.1"/>
    </source>
</evidence>
<dbReference type="InterPro" id="IPR020849">
    <property type="entry name" value="Small_GTPase_Ras-type"/>
</dbReference>
<dbReference type="PRINTS" id="PR00449">
    <property type="entry name" value="RASTRNSFRMNG"/>
</dbReference>
<dbReference type="GO" id="GO:0003924">
    <property type="term" value="F:GTPase activity"/>
    <property type="evidence" value="ECO:0007669"/>
    <property type="project" value="InterPro"/>
</dbReference>
<reference evidence="3 4" key="1">
    <citation type="submission" date="2016-03" db="EMBL/GenBank/DDBJ databases">
        <title>Comparative genomics of Pseudogymnoascus destructans, the fungus causing white-nose syndrome of bats.</title>
        <authorList>
            <person name="Palmer J.M."/>
            <person name="Drees K.P."/>
            <person name="Foster J.T."/>
            <person name="Lindner D.L."/>
        </authorList>
    </citation>
    <scope>NUCLEOTIDE SEQUENCE [LARGE SCALE GENOMIC DNA]</scope>
    <source>
        <strain evidence="3 4">UAMH 10579</strain>
    </source>
</reference>
<dbReference type="GO" id="GO:0005525">
    <property type="term" value="F:GTP binding"/>
    <property type="evidence" value="ECO:0007669"/>
    <property type="project" value="UniProtKB-KW"/>
</dbReference>
<dbReference type="EMBL" id="KV460242">
    <property type="protein sequence ID" value="OBT94589.1"/>
    <property type="molecule type" value="Genomic_DNA"/>
</dbReference>
<dbReference type="PANTHER" id="PTHR24070">
    <property type="entry name" value="RAS, DI-RAS, AND RHEB FAMILY MEMBERS OF SMALL GTPASE SUPERFAMILY"/>
    <property type="match status" value="1"/>
</dbReference>
<dbReference type="AlphaFoldDB" id="A0A1B8GFH4"/>
<evidence type="ECO:0000256" key="2">
    <source>
        <dbReference type="ARBA" id="ARBA00023134"/>
    </source>
</evidence>
<reference evidence="4" key="2">
    <citation type="journal article" date="2018" name="Nat. Commun.">
        <title>Extreme sensitivity to ultraviolet light in the fungal pathogen causing white-nose syndrome of bats.</title>
        <authorList>
            <person name="Palmer J.M."/>
            <person name="Drees K.P."/>
            <person name="Foster J.T."/>
            <person name="Lindner D.L."/>
        </authorList>
    </citation>
    <scope>NUCLEOTIDE SEQUENCE [LARGE SCALE GENOMIC DNA]</scope>
    <source>
        <strain evidence="4">UAMH 10579</strain>
    </source>
</reference>
<dbReference type="GO" id="GO:0016020">
    <property type="term" value="C:membrane"/>
    <property type="evidence" value="ECO:0007669"/>
    <property type="project" value="InterPro"/>
</dbReference>
<organism evidence="3 4">
    <name type="scientific">Pseudogymnoascus verrucosus</name>
    <dbReference type="NCBI Taxonomy" id="342668"/>
    <lineage>
        <taxon>Eukaryota</taxon>
        <taxon>Fungi</taxon>
        <taxon>Dikarya</taxon>
        <taxon>Ascomycota</taxon>
        <taxon>Pezizomycotina</taxon>
        <taxon>Leotiomycetes</taxon>
        <taxon>Thelebolales</taxon>
        <taxon>Thelebolaceae</taxon>
        <taxon>Pseudogymnoascus</taxon>
    </lineage>
</organism>
<accession>A0A1B8GFH4</accession>
<dbReference type="PROSITE" id="PS51419">
    <property type="entry name" value="RAB"/>
    <property type="match status" value="1"/>
</dbReference>
<dbReference type="InterPro" id="IPR027417">
    <property type="entry name" value="P-loop_NTPase"/>
</dbReference>
<dbReference type="InterPro" id="IPR001806">
    <property type="entry name" value="Small_GTPase"/>
</dbReference>
<dbReference type="SUPFAM" id="SSF52540">
    <property type="entry name" value="P-loop containing nucleoside triphosphate hydrolases"/>
    <property type="match status" value="1"/>
</dbReference>
<evidence type="ECO:0000313" key="4">
    <source>
        <dbReference type="Proteomes" id="UP000091956"/>
    </source>
</evidence>
<sequence>MAGLSLRTIPKVSKIIVVGEKGVGKTKIIDQFILNTFIEDHDGLIWTNYRKQIVLDDRVAFLDVSDTITPTDAEMEQYLRAGWEHQIRHADAALLVYSITSRESFVRVTALRDEMLGVPAEMGEDGGGGEVVGEARVRPIQIGLVGNKSDRSADREVSVNEGVELAKSLGCGFVETSAKEGYNIDKAFHDLVRAIDRGQGNEKQCKDQGSAAAVGGFRGRLGRLARSLRLKKN</sequence>
<dbReference type="Pfam" id="PF00071">
    <property type="entry name" value="Ras"/>
    <property type="match status" value="1"/>
</dbReference>
<dbReference type="STRING" id="342668.A0A1B8GFH4"/>
<dbReference type="GO" id="GO:0007165">
    <property type="term" value="P:signal transduction"/>
    <property type="evidence" value="ECO:0007669"/>
    <property type="project" value="InterPro"/>
</dbReference>
<dbReference type="PROSITE" id="PS51421">
    <property type="entry name" value="RAS"/>
    <property type="match status" value="1"/>
</dbReference>
<dbReference type="Gene3D" id="3.40.50.300">
    <property type="entry name" value="P-loop containing nucleotide triphosphate hydrolases"/>
    <property type="match status" value="1"/>
</dbReference>
<dbReference type="Proteomes" id="UP000091956">
    <property type="component" value="Unassembled WGS sequence"/>
</dbReference>
<dbReference type="RefSeq" id="XP_018128322.1">
    <property type="nucleotide sequence ID" value="XM_018277366.2"/>
</dbReference>
<keyword evidence="1" id="KW-0547">Nucleotide-binding</keyword>
<keyword evidence="4" id="KW-1185">Reference proteome</keyword>
<dbReference type="GeneID" id="28841322"/>
<name>A0A1B8GFH4_9PEZI</name>
<dbReference type="SMART" id="SM00175">
    <property type="entry name" value="RAB"/>
    <property type="match status" value="1"/>
</dbReference>
<dbReference type="SMART" id="SM00173">
    <property type="entry name" value="RAS"/>
    <property type="match status" value="1"/>
</dbReference>
<proteinExistence type="predicted"/>
<dbReference type="OrthoDB" id="265044at2759"/>
<evidence type="ECO:0000256" key="1">
    <source>
        <dbReference type="ARBA" id="ARBA00022741"/>
    </source>
</evidence>
<keyword evidence="2" id="KW-0342">GTP-binding</keyword>
<protein>
    <submittedName>
        <fullName evidence="3">Ras GTPase ras2</fullName>
    </submittedName>
</protein>